<proteinExistence type="inferred from homology"/>
<comment type="similarity">
    <text evidence="3 5">Belongs to the UDP-N-acetylglucosamine 2-epimerase family.</text>
</comment>
<dbReference type="PANTHER" id="PTHR43174">
    <property type="entry name" value="UDP-N-ACETYLGLUCOSAMINE 2-EPIMERASE"/>
    <property type="match status" value="1"/>
</dbReference>
<protein>
    <recommendedName>
        <fullName evidence="4">UDP-N-acetylglucosamine 2-epimerase (non-hydrolyzing)</fullName>
        <ecNumber evidence="4">5.1.3.14</ecNumber>
    </recommendedName>
</protein>
<dbReference type="Gene3D" id="3.40.50.2000">
    <property type="entry name" value="Glycogen Phosphorylase B"/>
    <property type="match status" value="2"/>
</dbReference>
<dbReference type="OrthoDB" id="9803238at2"/>
<sequence>MKKVLTIFGTRPEAIKMAPVISELRRSEELESVVCVTAQHRALLDQVLELFDIKPDHDLDLMQPNQTLDQLTARALTGIGVVLDQVKPDVVLVHGDTTTTLSASLAAFYRKLPVGHVEAGLRSGSLLAPWPEEMNRRVATLATRFHFAPTEQSRRNLLLEGIPASDVHVTGNTVIDALFETVAKVRSSPQKLRQFEQKFSFLDKRRPLILVTGHRRENFGAGFEDICHALLDIAANHDVQIVYPVHPNPSVREPVERLLKQEPSIHLIEPQEYEPFVYLMEKSHLIITDSGGVQEEAPSLGKPILVMRDTTERPEAVDAGTVILVGTSRARIAGEAGRLLTDLRHYRHMAQAINPYGDGQAAQRIRQIIESRLVEAPSAHTGGFVGHAKRSKVALLDRGRFDRVPALKHAARTAVRREEPPEIPTD</sequence>
<dbReference type="Proteomes" id="UP000323300">
    <property type="component" value="Unassembled WGS sequence"/>
</dbReference>
<evidence type="ECO:0000313" key="8">
    <source>
        <dbReference type="Proteomes" id="UP000323300"/>
    </source>
</evidence>
<evidence type="ECO:0000313" key="7">
    <source>
        <dbReference type="EMBL" id="SFK19548.1"/>
    </source>
</evidence>
<dbReference type="InterPro" id="IPR003331">
    <property type="entry name" value="UDP_GlcNAc_Epimerase_2_dom"/>
</dbReference>
<name>A0A1I3XJ88_9HYPH</name>
<dbReference type="GO" id="GO:0008761">
    <property type="term" value="F:UDP-N-acetylglucosamine 2-epimerase activity"/>
    <property type="evidence" value="ECO:0007669"/>
    <property type="project" value="UniProtKB-EC"/>
</dbReference>
<dbReference type="AlphaFoldDB" id="A0A1I3XJ88"/>
<keyword evidence="8" id="KW-1185">Reference proteome</keyword>
<evidence type="ECO:0000256" key="3">
    <source>
        <dbReference type="ARBA" id="ARBA00038209"/>
    </source>
</evidence>
<gene>
    <name evidence="7" type="ORF">SAMN04488498_103292</name>
</gene>
<dbReference type="PANTHER" id="PTHR43174:SF2">
    <property type="entry name" value="UDP-N-ACETYLGLUCOSAMINE 2-EPIMERASE"/>
    <property type="match status" value="1"/>
</dbReference>
<dbReference type="RefSeq" id="WP_149759576.1">
    <property type="nucleotide sequence ID" value="NZ_BSPE01000008.1"/>
</dbReference>
<accession>A0A1I3XJ88</accession>
<evidence type="ECO:0000256" key="4">
    <source>
        <dbReference type="ARBA" id="ARBA00038858"/>
    </source>
</evidence>
<dbReference type="InterPro" id="IPR029767">
    <property type="entry name" value="WecB-like"/>
</dbReference>
<dbReference type="EMBL" id="FOSL01000003">
    <property type="protein sequence ID" value="SFK19548.1"/>
    <property type="molecule type" value="Genomic_DNA"/>
</dbReference>
<reference evidence="7 8" key="1">
    <citation type="submission" date="2016-10" db="EMBL/GenBank/DDBJ databases">
        <authorList>
            <person name="Varghese N."/>
            <person name="Submissions S."/>
        </authorList>
    </citation>
    <scope>NUCLEOTIDE SEQUENCE [LARGE SCALE GENOMIC DNA]</scope>
    <source>
        <strain evidence="7 8">DSM 21822</strain>
    </source>
</reference>
<dbReference type="SUPFAM" id="SSF53756">
    <property type="entry name" value="UDP-Glycosyltransferase/glycogen phosphorylase"/>
    <property type="match status" value="1"/>
</dbReference>
<dbReference type="FunFam" id="3.40.50.2000:FF:000043">
    <property type="entry name" value="UDP-N-acetylglucosamine 2-epimerase"/>
    <property type="match status" value="1"/>
</dbReference>
<dbReference type="CDD" id="cd03786">
    <property type="entry name" value="GTB_UDP-GlcNAc_2-Epimerase"/>
    <property type="match status" value="1"/>
</dbReference>
<evidence type="ECO:0000256" key="1">
    <source>
        <dbReference type="ARBA" id="ARBA00023235"/>
    </source>
</evidence>
<evidence type="ECO:0000256" key="5">
    <source>
        <dbReference type="RuleBase" id="RU003513"/>
    </source>
</evidence>
<dbReference type="EC" id="5.1.3.14" evidence="4"/>
<dbReference type="NCBIfam" id="TIGR00236">
    <property type="entry name" value="wecB"/>
    <property type="match status" value="1"/>
</dbReference>
<feature type="domain" description="UDP-N-acetylglucosamine 2-epimerase" evidence="6">
    <location>
        <begin position="23"/>
        <end position="370"/>
    </location>
</feature>
<evidence type="ECO:0000259" key="6">
    <source>
        <dbReference type="Pfam" id="PF02350"/>
    </source>
</evidence>
<comment type="catalytic activity">
    <reaction evidence="2">
        <text>UDP-N-acetyl-alpha-D-glucosamine = UDP-N-acetyl-alpha-D-mannosamine</text>
        <dbReference type="Rhea" id="RHEA:17213"/>
        <dbReference type="ChEBI" id="CHEBI:57705"/>
        <dbReference type="ChEBI" id="CHEBI:68623"/>
        <dbReference type="EC" id="5.1.3.14"/>
    </reaction>
</comment>
<organism evidence="7 8">
    <name type="scientific">Neomesorhizobium albiziae</name>
    <dbReference type="NCBI Taxonomy" id="335020"/>
    <lineage>
        <taxon>Bacteria</taxon>
        <taxon>Pseudomonadati</taxon>
        <taxon>Pseudomonadota</taxon>
        <taxon>Alphaproteobacteria</taxon>
        <taxon>Hyphomicrobiales</taxon>
        <taxon>Phyllobacteriaceae</taxon>
        <taxon>Neomesorhizobium</taxon>
    </lineage>
</organism>
<dbReference type="Pfam" id="PF02350">
    <property type="entry name" value="Epimerase_2"/>
    <property type="match status" value="1"/>
</dbReference>
<evidence type="ECO:0000256" key="2">
    <source>
        <dbReference type="ARBA" id="ARBA00036080"/>
    </source>
</evidence>
<keyword evidence="1 5" id="KW-0413">Isomerase</keyword>